<evidence type="ECO:0000259" key="5">
    <source>
        <dbReference type="Pfam" id="PF13579"/>
    </source>
</evidence>
<feature type="region of interest" description="Disordered" evidence="3">
    <location>
        <begin position="391"/>
        <end position="412"/>
    </location>
</feature>
<dbReference type="SUPFAM" id="SSF53756">
    <property type="entry name" value="UDP-Glycosyltransferase/glycogen phosphorylase"/>
    <property type="match status" value="1"/>
</dbReference>
<dbReference type="STRING" id="29539.SAMN02745716_0856"/>
<sequence>MVPAPEECVGVRVCIIYDCLFPHTVGGAERWYRNVAERLAAAGHEVTYLTRRQWPRGADPGVPGVRVVAVAPGWGLYTRDGRRRIMPPLAFGIGVLRHLLRHGHRYDVVHTASFPYFSVLAAALARALHRYELVVDWHEVWSRSYWREYLGPLGPVGAWVQRRCARVRQQAFCFSRLHAERLRSEGLRGEPTVLRGEYAGSATPRAPEPAEPYLLFAGRYIPEKQVPLLVQAYAQAVQRAPELRLELLGDGPKRPQVEQLVRRLGLEDKVAIRGFVPPEEVERRIARALCLVLPSRREGYGMVVVEAAARGVPSIVVAGPDNAAVELIEGGENGYVCPEPNAAALAAAILKIRDAGADLRARTARWYQRNREELSLERSLATLLAFYGRDVARPPHNPPSATQKRLAQTSDR</sequence>
<dbReference type="GO" id="GO:0016757">
    <property type="term" value="F:glycosyltransferase activity"/>
    <property type="evidence" value="ECO:0007669"/>
    <property type="project" value="UniProtKB-KW"/>
</dbReference>
<evidence type="ECO:0000256" key="1">
    <source>
        <dbReference type="ARBA" id="ARBA00022676"/>
    </source>
</evidence>
<dbReference type="Gene3D" id="3.40.50.2000">
    <property type="entry name" value="Glycogen Phosphorylase B"/>
    <property type="match status" value="2"/>
</dbReference>
<dbReference type="PANTHER" id="PTHR45947:SF3">
    <property type="entry name" value="SULFOQUINOVOSYL TRANSFERASE SQD2"/>
    <property type="match status" value="1"/>
</dbReference>
<reference evidence="7" key="1">
    <citation type="submission" date="2016-10" db="EMBL/GenBank/DDBJ databases">
        <authorList>
            <person name="Varghese N."/>
            <person name="Submissions S."/>
        </authorList>
    </citation>
    <scope>NUCLEOTIDE SEQUENCE [LARGE SCALE GENOMIC DNA]</scope>
    <source>
        <strain evidence="7">ATCC 35263</strain>
    </source>
</reference>
<accession>A0A1H6FMZ0</accession>
<dbReference type="Proteomes" id="UP000222056">
    <property type="component" value="Unassembled WGS sequence"/>
</dbReference>
<organism evidence="6 7">
    <name type="scientific">Thermoleophilum album</name>
    <dbReference type="NCBI Taxonomy" id="29539"/>
    <lineage>
        <taxon>Bacteria</taxon>
        <taxon>Bacillati</taxon>
        <taxon>Actinomycetota</taxon>
        <taxon>Thermoleophilia</taxon>
        <taxon>Thermoleophilales</taxon>
        <taxon>Thermoleophilaceae</taxon>
        <taxon>Thermoleophilum</taxon>
    </lineage>
</organism>
<keyword evidence="2 6" id="KW-0808">Transferase</keyword>
<dbReference type="InterPro" id="IPR028098">
    <property type="entry name" value="Glyco_trans_4-like_N"/>
</dbReference>
<evidence type="ECO:0000313" key="7">
    <source>
        <dbReference type="Proteomes" id="UP000222056"/>
    </source>
</evidence>
<name>A0A1H6FMZ0_THEAL</name>
<dbReference type="CDD" id="cd03801">
    <property type="entry name" value="GT4_PimA-like"/>
    <property type="match status" value="1"/>
</dbReference>
<dbReference type="Pfam" id="PF13579">
    <property type="entry name" value="Glyco_trans_4_4"/>
    <property type="match status" value="1"/>
</dbReference>
<dbReference type="EMBL" id="FNWJ01000001">
    <property type="protein sequence ID" value="SEH11712.1"/>
    <property type="molecule type" value="Genomic_DNA"/>
</dbReference>
<feature type="compositionally biased region" description="Polar residues" evidence="3">
    <location>
        <begin position="399"/>
        <end position="412"/>
    </location>
</feature>
<protein>
    <submittedName>
        <fullName evidence="6">Glycosyltransferase involved in cell wall bisynthesis</fullName>
    </submittedName>
</protein>
<dbReference type="InterPro" id="IPR001296">
    <property type="entry name" value="Glyco_trans_1"/>
</dbReference>
<keyword evidence="7" id="KW-1185">Reference proteome</keyword>
<evidence type="ECO:0000259" key="4">
    <source>
        <dbReference type="Pfam" id="PF00534"/>
    </source>
</evidence>
<feature type="domain" description="Glycosyltransferase subfamily 4-like N-terminal" evidence="5">
    <location>
        <begin position="26"/>
        <end position="193"/>
    </location>
</feature>
<feature type="domain" description="Glycosyl transferase family 1" evidence="4">
    <location>
        <begin position="210"/>
        <end position="360"/>
    </location>
</feature>
<evidence type="ECO:0000313" key="6">
    <source>
        <dbReference type="EMBL" id="SEH11712.1"/>
    </source>
</evidence>
<dbReference type="GO" id="GO:1901137">
    <property type="term" value="P:carbohydrate derivative biosynthetic process"/>
    <property type="evidence" value="ECO:0007669"/>
    <property type="project" value="UniProtKB-ARBA"/>
</dbReference>
<proteinExistence type="predicted"/>
<dbReference type="PANTHER" id="PTHR45947">
    <property type="entry name" value="SULFOQUINOVOSYL TRANSFERASE SQD2"/>
    <property type="match status" value="1"/>
</dbReference>
<dbReference type="AlphaFoldDB" id="A0A1H6FMZ0"/>
<dbReference type="InterPro" id="IPR050194">
    <property type="entry name" value="Glycosyltransferase_grp1"/>
</dbReference>
<gene>
    <name evidence="6" type="ORF">SAMN02745716_0856</name>
</gene>
<keyword evidence="1" id="KW-0328">Glycosyltransferase</keyword>
<evidence type="ECO:0000256" key="3">
    <source>
        <dbReference type="SAM" id="MobiDB-lite"/>
    </source>
</evidence>
<evidence type="ECO:0000256" key="2">
    <source>
        <dbReference type="ARBA" id="ARBA00022679"/>
    </source>
</evidence>
<dbReference type="Pfam" id="PF00534">
    <property type="entry name" value="Glycos_transf_1"/>
    <property type="match status" value="1"/>
</dbReference>